<accession>A0A560HUI3</accession>
<dbReference type="PANTHER" id="PTHR30055">
    <property type="entry name" value="HTH-TYPE TRANSCRIPTIONAL REGULATOR RUTR"/>
    <property type="match status" value="1"/>
</dbReference>
<dbReference type="PROSITE" id="PS01081">
    <property type="entry name" value="HTH_TETR_1"/>
    <property type="match status" value="1"/>
</dbReference>
<evidence type="ECO:0000256" key="3">
    <source>
        <dbReference type="ARBA" id="ARBA00023163"/>
    </source>
</evidence>
<dbReference type="PANTHER" id="PTHR30055:SF238">
    <property type="entry name" value="MYCOFACTOCIN BIOSYNTHESIS TRANSCRIPTIONAL REGULATOR MFTR-RELATED"/>
    <property type="match status" value="1"/>
</dbReference>
<dbReference type="GO" id="GO:0003700">
    <property type="term" value="F:DNA-binding transcription factor activity"/>
    <property type="evidence" value="ECO:0007669"/>
    <property type="project" value="TreeGrafter"/>
</dbReference>
<dbReference type="GO" id="GO:0000976">
    <property type="term" value="F:transcription cis-regulatory region binding"/>
    <property type="evidence" value="ECO:0007669"/>
    <property type="project" value="TreeGrafter"/>
</dbReference>
<feature type="DNA-binding region" description="H-T-H motif" evidence="4">
    <location>
        <begin position="51"/>
        <end position="70"/>
    </location>
</feature>
<proteinExistence type="predicted"/>
<evidence type="ECO:0000313" key="7">
    <source>
        <dbReference type="EMBL" id="TWB49611.1"/>
    </source>
</evidence>
<dbReference type="PROSITE" id="PS50977">
    <property type="entry name" value="HTH_TETR_2"/>
    <property type="match status" value="1"/>
</dbReference>
<evidence type="ECO:0000256" key="2">
    <source>
        <dbReference type="ARBA" id="ARBA00023125"/>
    </source>
</evidence>
<keyword evidence="3" id="KW-0804">Transcription</keyword>
<evidence type="ECO:0000256" key="5">
    <source>
        <dbReference type="SAM" id="MobiDB-lite"/>
    </source>
</evidence>
<evidence type="ECO:0000259" key="6">
    <source>
        <dbReference type="PROSITE" id="PS50977"/>
    </source>
</evidence>
<feature type="compositionally biased region" description="Pro residues" evidence="5">
    <location>
        <begin position="1"/>
        <end position="14"/>
    </location>
</feature>
<gene>
    <name evidence="7" type="ORF">FBZ92_12547</name>
</gene>
<dbReference type="AlphaFoldDB" id="A0A560HUI3"/>
<dbReference type="InterPro" id="IPR009057">
    <property type="entry name" value="Homeodomain-like_sf"/>
</dbReference>
<name>A0A560HUI3_9PROT</name>
<feature type="region of interest" description="Disordered" evidence="5">
    <location>
        <begin position="1"/>
        <end position="27"/>
    </location>
</feature>
<dbReference type="Pfam" id="PF00440">
    <property type="entry name" value="TetR_N"/>
    <property type="match status" value="1"/>
</dbReference>
<evidence type="ECO:0000256" key="4">
    <source>
        <dbReference type="PROSITE-ProRule" id="PRU00335"/>
    </source>
</evidence>
<evidence type="ECO:0000256" key="1">
    <source>
        <dbReference type="ARBA" id="ARBA00023015"/>
    </source>
</evidence>
<dbReference type="InterPro" id="IPR023772">
    <property type="entry name" value="DNA-bd_HTH_TetR-type_CS"/>
</dbReference>
<keyword evidence="2 4" id="KW-0238">DNA-binding</keyword>
<reference evidence="7 8" key="1">
    <citation type="submission" date="2019-06" db="EMBL/GenBank/DDBJ databases">
        <title>Genomic Encyclopedia of Type Strains, Phase IV (KMG-V): Genome sequencing to study the core and pangenomes of soil and plant-associated prokaryotes.</title>
        <authorList>
            <person name="Whitman W."/>
        </authorList>
    </citation>
    <scope>NUCLEOTIDE SEQUENCE [LARGE SCALE GENOMIC DNA]</scope>
    <source>
        <strain evidence="7 8">BR 11140</strain>
    </source>
</reference>
<comment type="caution">
    <text evidence="7">The sequence shown here is derived from an EMBL/GenBank/DDBJ whole genome shotgun (WGS) entry which is preliminary data.</text>
</comment>
<dbReference type="InterPro" id="IPR001647">
    <property type="entry name" value="HTH_TetR"/>
</dbReference>
<dbReference type="EMBL" id="VITT01000025">
    <property type="protein sequence ID" value="TWB49611.1"/>
    <property type="molecule type" value="Genomic_DNA"/>
</dbReference>
<dbReference type="Proteomes" id="UP000318050">
    <property type="component" value="Unassembled WGS sequence"/>
</dbReference>
<organism evidence="7 8">
    <name type="scientific">Nitrospirillum amazonense</name>
    <dbReference type="NCBI Taxonomy" id="28077"/>
    <lineage>
        <taxon>Bacteria</taxon>
        <taxon>Pseudomonadati</taxon>
        <taxon>Pseudomonadota</taxon>
        <taxon>Alphaproteobacteria</taxon>
        <taxon>Rhodospirillales</taxon>
        <taxon>Azospirillaceae</taxon>
        <taxon>Nitrospirillum</taxon>
    </lineage>
</organism>
<protein>
    <submittedName>
        <fullName evidence="7">TetR family transcriptional regulator</fullName>
    </submittedName>
</protein>
<dbReference type="SUPFAM" id="SSF46689">
    <property type="entry name" value="Homeodomain-like"/>
    <property type="match status" value="1"/>
</dbReference>
<dbReference type="OrthoDB" id="7185252at2"/>
<evidence type="ECO:0000313" key="8">
    <source>
        <dbReference type="Proteomes" id="UP000318050"/>
    </source>
</evidence>
<dbReference type="Gene3D" id="1.10.357.10">
    <property type="entry name" value="Tetracycline Repressor, domain 2"/>
    <property type="match status" value="1"/>
</dbReference>
<dbReference type="PRINTS" id="PR00455">
    <property type="entry name" value="HTHTETR"/>
</dbReference>
<dbReference type="InterPro" id="IPR050109">
    <property type="entry name" value="HTH-type_TetR-like_transc_reg"/>
</dbReference>
<sequence length="222" mass="24378">MDAAPPSPAPPSPATPGKTEGLRDRKRRETMQRIADTGLKLFMENGFEATTLDAIAAAAGIARRTFFYYFKSKEDVLLAWQGSGFVEAIGPALLQEPADQPPLAAARHCLLTLAARFETKASIAADALLRSTEALRARKLAKMVDMERDLAQVMAERWSDRPPEDLRVAAMLAIGALRLAQEEWRHDHAAHPDTARSLAEHLKATFALLDRQVPVVTQARDS</sequence>
<feature type="domain" description="HTH tetR-type" evidence="6">
    <location>
        <begin position="28"/>
        <end position="88"/>
    </location>
</feature>
<keyword evidence="1" id="KW-0805">Transcription regulation</keyword>